<evidence type="ECO:0000313" key="1">
    <source>
        <dbReference type="EMBL" id="CAK6445096.1"/>
    </source>
</evidence>
<reference evidence="1" key="1">
    <citation type="submission" date="2023-12" db="EMBL/GenBank/DDBJ databases">
        <authorList>
            <person name="Brown T."/>
        </authorList>
    </citation>
    <scope>NUCLEOTIDE SEQUENCE</scope>
</reference>
<proteinExistence type="predicted"/>
<keyword evidence="2" id="KW-1185">Reference proteome</keyword>
<dbReference type="EMBL" id="OY882862">
    <property type="protein sequence ID" value="CAK6445096.1"/>
    <property type="molecule type" value="Genomic_DNA"/>
</dbReference>
<dbReference type="Proteomes" id="UP001314169">
    <property type="component" value="Chromosome 5"/>
</dbReference>
<evidence type="ECO:0000313" key="2">
    <source>
        <dbReference type="Proteomes" id="UP001314169"/>
    </source>
</evidence>
<accession>A0ABP0A3L0</accession>
<sequence length="112" mass="12697">MAACFIDFLILVSENLTGFPDKIVAFDLEGLILMKCPFTLTTFMEKALFLNKIIFHYHDELTSGSYFNCLLLYFSSRRFVLRNLTVAQLSFTLSTSENDTPKAFLAFADGSL</sequence>
<organism evidence="1 2">
    <name type="scientific">Pipistrellus nathusii</name>
    <name type="common">Nathusius' pipistrelle</name>
    <dbReference type="NCBI Taxonomy" id="59473"/>
    <lineage>
        <taxon>Eukaryota</taxon>
        <taxon>Metazoa</taxon>
        <taxon>Chordata</taxon>
        <taxon>Craniata</taxon>
        <taxon>Vertebrata</taxon>
        <taxon>Euteleostomi</taxon>
        <taxon>Mammalia</taxon>
        <taxon>Eutheria</taxon>
        <taxon>Laurasiatheria</taxon>
        <taxon>Chiroptera</taxon>
        <taxon>Yangochiroptera</taxon>
        <taxon>Vespertilionidae</taxon>
        <taxon>Pipistrellus</taxon>
    </lineage>
</organism>
<gene>
    <name evidence="1" type="ORF">MPIPNATIZW_LOCUS13402</name>
</gene>
<protein>
    <submittedName>
        <fullName evidence="1">Uncharacterized protein</fullName>
    </submittedName>
</protein>
<name>A0ABP0A3L0_PIPNA</name>